<dbReference type="EMBL" id="QUNF01000020">
    <property type="protein sequence ID" value="REG82716.1"/>
    <property type="molecule type" value="Genomic_DNA"/>
</dbReference>
<name>A0A3E0DJ26_9BACT</name>
<sequence>MHALTENAHIWYLDNFSMMKVLKPQALMDLEKMTVMADVAKNQAV</sequence>
<keyword evidence="2" id="KW-1185">Reference proteome</keyword>
<proteinExistence type="predicted"/>
<comment type="caution">
    <text evidence="1">The sequence shown here is derived from an EMBL/GenBank/DDBJ whole genome shotgun (WGS) entry which is preliminary data.</text>
</comment>
<protein>
    <submittedName>
        <fullName evidence="1">Uncharacterized protein</fullName>
    </submittedName>
</protein>
<gene>
    <name evidence="1" type="ORF">C8N25_1204</name>
</gene>
<dbReference type="Proteomes" id="UP000256405">
    <property type="component" value="Unassembled WGS sequence"/>
</dbReference>
<dbReference type="AlphaFoldDB" id="A0A3E0DJ26"/>
<organism evidence="1 2">
    <name type="scientific">Algoriphagus antarcticus</name>
    <dbReference type="NCBI Taxonomy" id="238540"/>
    <lineage>
        <taxon>Bacteria</taxon>
        <taxon>Pseudomonadati</taxon>
        <taxon>Bacteroidota</taxon>
        <taxon>Cytophagia</taxon>
        <taxon>Cytophagales</taxon>
        <taxon>Cyclobacteriaceae</taxon>
        <taxon>Algoriphagus</taxon>
    </lineage>
</organism>
<reference evidence="1 2" key="1">
    <citation type="submission" date="2018-08" db="EMBL/GenBank/DDBJ databases">
        <title>Genomic Encyclopedia of Archaeal and Bacterial Type Strains, Phase II (KMG-II): from individual species to whole genera.</title>
        <authorList>
            <person name="Goeker M."/>
        </authorList>
    </citation>
    <scope>NUCLEOTIDE SEQUENCE [LARGE SCALE GENOMIC DNA]</scope>
    <source>
        <strain evidence="1 2">DSM 15986</strain>
    </source>
</reference>
<evidence type="ECO:0000313" key="1">
    <source>
        <dbReference type="EMBL" id="REG82716.1"/>
    </source>
</evidence>
<accession>A0A3E0DJ26</accession>
<evidence type="ECO:0000313" key="2">
    <source>
        <dbReference type="Proteomes" id="UP000256405"/>
    </source>
</evidence>